<evidence type="ECO:0000313" key="3">
    <source>
        <dbReference type="Proteomes" id="UP000284403"/>
    </source>
</evidence>
<dbReference type="RefSeq" id="XP_029232460.1">
    <property type="nucleotide sequence ID" value="XM_029367387.1"/>
</dbReference>
<organism evidence="2 3">
    <name type="scientific">Trypanosoma conorhini</name>
    <dbReference type="NCBI Taxonomy" id="83891"/>
    <lineage>
        <taxon>Eukaryota</taxon>
        <taxon>Discoba</taxon>
        <taxon>Euglenozoa</taxon>
        <taxon>Kinetoplastea</taxon>
        <taxon>Metakinetoplastina</taxon>
        <taxon>Trypanosomatida</taxon>
        <taxon>Trypanosomatidae</taxon>
        <taxon>Trypanosoma</taxon>
    </lineage>
</organism>
<evidence type="ECO:0008006" key="4">
    <source>
        <dbReference type="Google" id="ProtNLM"/>
    </source>
</evidence>
<dbReference type="PIRSF" id="PIRSF017888">
    <property type="entry name" value="CPSF-25"/>
    <property type="match status" value="1"/>
</dbReference>
<dbReference type="EMBL" id="MKKU01000011">
    <property type="protein sequence ID" value="RNF27254.1"/>
    <property type="molecule type" value="Genomic_DNA"/>
</dbReference>
<dbReference type="Pfam" id="PF13869">
    <property type="entry name" value="NUDIX_2"/>
    <property type="match status" value="1"/>
</dbReference>
<evidence type="ECO:0000313" key="2">
    <source>
        <dbReference type="EMBL" id="RNF27254.1"/>
    </source>
</evidence>
<protein>
    <recommendedName>
        <fullName evidence="4">Cleavage and polyadenylation specificity factor subunit 5</fullName>
    </recommendedName>
</protein>
<reference evidence="2 3" key="1">
    <citation type="journal article" date="2018" name="BMC Genomics">
        <title>Genomic comparison of Trypanosoma conorhini and Trypanosoma rangeli to Trypanosoma cruzi strains of high and low virulence.</title>
        <authorList>
            <person name="Bradwell K.R."/>
            <person name="Koparde V.N."/>
            <person name="Matveyev A.V."/>
            <person name="Serrano M.G."/>
            <person name="Alves J.M."/>
            <person name="Parikh H."/>
            <person name="Huang B."/>
            <person name="Lee V."/>
            <person name="Espinosa-Alvarez O."/>
            <person name="Ortiz P.A."/>
            <person name="Costa-Martins A.G."/>
            <person name="Teixeira M.M."/>
            <person name="Buck G.A."/>
        </authorList>
    </citation>
    <scope>NUCLEOTIDE SEQUENCE [LARGE SCALE GENOMIC DNA]</scope>
    <source>
        <strain evidence="2 3">025E</strain>
    </source>
</reference>
<dbReference type="AlphaFoldDB" id="A0A3R7N8N8"/>
<dbReference type="PANTHER" id="PTHR13047">
    <property type="entry name" value="PRE-MRNA CLEAVAGE FACTOR IM, 25KD SUBUNIT"/>
    <property type="match status" value="1"/>
</dbReference>
<dbReference type="GO" id="GO:0031124">
    <property type="term" value="P:mRNA 3'-end processing"/>
    <property type="evidence" value="ECO:0007669"/>
    <property type="project" value="InterPro"/>
</dbReference>
<dbReference type="InterPro" id="IPR016706">
    <property type="entry name" value="Cleav_polyA_spec_factor_su5"/>
</dbReference>
<dbReference type="GO" id="GO:0003729">
    <property type="term" value="F:mRNA binding"/>
    <property type="evidence" value="ECO:0007669"/>
    <property type="project" value="InterPro"/>
</dbReference>
<dbReference type="OrthoDB" id="277288at2759"/>
<name>A0A3R7N8N8_9TRYP</name>
<accession>A0A3R7N8N8</accession>
<comment type="caution">
    <text evidence="2">The sequence shown here is derived from an EMBL/GenBank/DDBJ whole genome shotgun (WGS) entry which is preliminary data.</text>
</comment>
<sequence length="320" mass="35291">MITFLHPHLGLQFLERVSVRVCAQGRRMSLKAKIDVFPFEAYLLQDPSVMSVMQAVVRGTSANTSANNSTSMNDGSGAGGGAANKRRDTSGNAPQPVERRIKAPLEKLMSLKARCREEQCVHSVEGVLLVHVHHHPHILLLRHSNTKSSTQSRVLPASNTNNLAVFCLPGGRCRKGEPEEVCLLRKLARDLLNEKDSSTVSRAAENEQSETVVEVGAPHNVVASASSFRVGEALARWYRPHFDPFMYPYVPAHVAESDVKEVRTVFLVHLPPQMLLTVAQRDVELVAAPLFDLYENAAKYGPLIASIPTLLSRVNINYCK</sequence>
<dbReference type="Proteomes" id="UP000284403">
    <property type="component" value="Unassembled WGS sequence"/>
</dbReference>
<dbReference type="GO" id="GO:0005849">
    <property type="term" value="C:mRNA cleavage factor complex"/>
    <property type="evidence" value="ECO:0007669"/>
    <property type="project" value="InterPro"/>
</dbReference>
<feature type="region of interest" description="Disordered" evidence="1">
    <location>
        <begin position="63"/>
        <end position="99"/>
    </location>
</feature>
<gene>
    <name evidence="2" type="ORF">Tco025E_00445</name>
</gene>
<evidence type="ECO:0000256" key="1">
    <source>
        <dbReference type="SAM" id="MobiDB-lite"/>
    </source>
</evidence>
<keyword evidence="3" id="KW-1185">Reference proteome</keyword>
<dbReference type="GeneID" id="40314056"/>
<proteinExistence type="predicted"/>
<dbReference type="Gene3D" id="3.90.79.10">
    <property type="entry name" value="Nucleoside Triphosphate Pyrophosphohydrolase"/>
    <property type="match status" value="1"/>
</dbReference>